<evidence type="ECO:0000256" key="1">
    <source>
        <dbReference type="SAM" id="SignalP"/>
    </source>
</evidence>
<dbReference type="Pfam" id="PF13585">
    <property type="entry name" value="CHU_C"/>
    <property type="match status" value="1"/>
</dbReference>
<protein>
    <submittedName>
        <fullName evidence="2">Gliding motility-associated C-terminal domain</fullName>
    </submittedName>
</protein>
<feature type="chain" id="PRO_5020355872" evidence="1">
    <location>
        <begin position="19"/>
        <end position="686"/>
    </location>
</feature>
<organism evidence="2 3">
    <name type="scientific">Chryseobacterium taihuense</name>
    <dbReference type="NCBI Taxonomy" id="1141221"/>
    <lineage>
        <taxon>Bacteria</taxon>
        <taxon>Pseudomonadati</taxon>
        <taxon>Bacteroidota</taxon>
        <taxon>Flavobacteriia</taxon>
        <taxon>Flavobacteriales</taxon>
        <taxon>Weeksellaceae</taxon>
        <taxon>Chryseobacterium group</taxon>
        <taxon>Chryseobacterium</taxon>
    </lineage>
</organism>
<dbReference type="NCBIfam" id="TIGR04131">
    <property type="entry name" value="Bac_Flav_CTERM"/>
    <property type="match status" value="1"/>
</dbReference>
<evidence type="ECO:0000313" key="2">
    <source>
        <dbReference type="EMBL" id="VFB04588.1"/>
    </source>
</evidence>
<evidence type="ECO:0000313" key="3">
    <source>
        <dbReference type="Proteomes" id="UP000290013"/>
    </source>
</evidence>
<proteinExistence type="predicted"/>
<dbReference type="RefSeq" id="WP_130914793.1">
    <property type="nucleotide sequence ID" value="NZ_LR215974.1"/>
</dbReference>
<dbReference type="InterPro" id="IPR026341">
    <property type="entry name" value="T9SS_type_B"/>
</dbReference>
<feature type="signal peptide" evidence="1">
    <location>
        <begin position="1"/>
        <end position="18"/>
    </location>
</feature>
<dbReference type="KEGG" id="ctai:NCTC12078_02619"/>
<sequence length="686" mass="74517">MKKILLLFIITLSQFFYSQSDCITALPVCGNSDISFTPSGPGNVLEDLGGCLIDDENFSVWYTFTVQTSGTLAFTIDAVNNSTDYDFAVYAPNATCSALGAPIRCNFAGVSPTGNTGLELTPSGSAYFEPYLDVVAGQTYYLVIDNFSNAANSGFSLLWSGTASLSSPFSDPALTPNPFITPGNPAPNPADPQEILKCALPMQFDFTTLSSGILNGNTAFTISYHDNVNDAITGNQPITTTTINGTTVYYFRVEYNDPSNPNNPINGCYQTGKFKFKQGNIVAKDATLTACNNNNAGTGTFNLTLANVFDDPTATKKYYPTLADLNAGTNEITNPVTYVSAPKTIYVKVTSVEGCTDDSTITLQFYPVVTLTPATMESCFIESAITTATFDLTQANVTTLAGATKRFFRTQADALAGTNQIANPNNFVSSATTVYVRVTSTDACYAITSITLKVLPPVKSTVLKDKTICMEDRTSLDAGPGFDGYEWSTGATTQTIQGVGVGSYWVRLQTGKCFTYQRVNIYPTPQPVIASVDIKNNTMTVYASGGTAPYEYSLNGINWQSSNVFTDLPRGENKIFVKDSYDCNPIQIQLTVPNLVNAITPNGDNVNDVIDYSALAYKKNLVFTVYNRYGNKVYQADKVRNYKWDGTSGGKKLNTGTYWYTITWNENDPNSTPTKYDGWVLIKNRE</sequence>
<name>A0A4U8WNP4_9FLAO</name>
<dbReference type="AlphaFoldDB" id="A0A4U8WNP4"/>
<accession>A0A4U8WNP4</accession>
<dbReference type="Proteomes" id="UP000290013">
    <property type="component" value="Chromosome"/>
</dbReference>
<dbReference type="Gene3D" id="2.60.120.380">
    <property type="match status" value="1"/>
</dbReference>
<gene>
    <name evidence="2" type="ORF">NCTC12078_02619</name>
</gene>
<reference evidence="2 3" key="1">
    <citation type="submission" date="2019-02" db="EMBL/GenBank/DDBJ databases">
        <authorList>
            <consortium name="Pathogen Informatics"/>
        </authorList>
    </citation>
    <scope>NUCLEOTIDE SEQUENCE [LARGE SCALE GENOMIC DNA]</scope>
    <source>
        <strain evidence="2 3">3012STDY6944375</strain>
    </source>
</reference>
<dbReference type="EMBL" id="LR215974">
    <property type="protein sequence ID" value="VFB04588.1"/>
    <property type="molecule type" value="Genomic_DNA"/>
</dbReference>
<keyword evidence="1" id="KW-0732">Signal</keyword>